<feature type="domain" description="O-antigen ligase-related" evidence="6">
    <location>
        <begin position="261"/>
        <end position="389"/>
    </location>
</feature>
<keyword evidence="7" id="KW-0436">Ligase</keyword>
<feature type="transmembrane region" description="Helical" evidence="5">
    <location>
        <begin position="301"/>
        <end position="321"/>
    </location>
</feature>
<accession>A0ABV2QSD0</accession>
<reference evidence="7 8" key="1">
    <citation type="submission" date="2024-06" db="EMBL/GenBank/DDBJ databases">
        <title>Sorghum-associated microbial communities from plants grown in Nebraska, USA.</title>
        <authorList>
            <person name="Schachtman D."/>
        </authorList>
    </citation>
    <scope>NUCLEOTIDE SEQUENCE [LARGE SCALE GENOMIC DNA]</scope>
    <source>
        <strain evidence="7 8">2857</strain>
    </source>
</reference>
<evidence type="ECO:0000256" key="2">
    <source>
        <dbReference type="ARBA" id="ARBA00022692"/>
    </source>
</evidence>
<feature type="transmembrane region" description="Helical" evidence="5">
    <location>
        <begin position="277"/>
        <end position="294"/>
    </location>
</feature>
<organism evidence="7 8">
    <name type="scientific">Conyzicola nivalis</name>
    <dbReference type="NCBI Taxonomy" id="1477021"/>
    <lineage>
        <taxon>Bacteria</taxon>
        <taxon>Bacillati</taxon>
        <taxon>Actinomycetota</taxon>
        <taxon>Actinomycetes</taxon>
        <taxon>Micrococcales</taxon>
        <taxon>Microbacteriaceae</taxon>
        <taxon>Conyzicola</taxon>
    </lineage>
</organism>
<dbReference type="Pfam" id="PF04932">
    <property type="entry name" value="Wzy_C"/>
    <property type="match status" value="1"/>
</dbReference>
<feature type="transmembrane region" description="Helical" evidence="5">
    <location>
        <begin position="45"/>
        <end position="63"/>
    </location>
</feature>
<evidence type="ECO:0000259" key="6">
    <source>
        <dbReference type="Pfam" id="PF04932"/>
    </source>
</evidence>
<dbReference type="GO" id="GO:0016874">
    <property type="term" value="F:ligase activity"/>
    <property type="evidence" value="ECO:0007669"/>
    <property type="project" value="UniProtKB-KW"/>
</dbReference>
<feature type="transmembrane region" description="Helical" evidence="5">
    <location>
        <begin position="104"/>
        <end position="124"/>
    </location>
</feature>
<feature type="transmembrane region" description="Helical" evidence="5">
    <location>
        <begin position="228"/>
        <end position="247"/>
    </location>
</feature>
<feature type="transmembrane region" description="Helical" evidence="5">
    <location>
        <begin position="166"/>
        <end position="187"/>
    </location>
</feature>
<comment type="caution">
    <text evidence="7">The sequence shown here is derived from an EMBL/GenBank/DDBJ whole genome shotgun (WGS) entry which is preliminary data.</text>
</comment>
<keyword evidence="3 5" id="KW-1133">Transmembrane helix</keyword>
<feature type="transmembrane region" description="Helical" evidence="5">
    <location>
        <begin position="438"/>
        <end position="458"/>
    </location>
</feature>
<dbReference type="RefSeq" id="WP_354026139.1">
    <property type="nucleotide sequence ID" value="NZ_JBEPSJ010000005.1"/>
</dbReference>
<feature type="transmembrane region" description="Helical" evidence="5">
    <location>
        <begin position="69"/>
        <end position="92"/>
    </location>
</feature>
<keyword evidence="4 5" id="KW-0472">Membrane</keyword>
<feature type="transmembrane region" description="Helical" evidence="5">
    <location>
        <begin position="377"/>
        <end position="401"/>
    </location>
</feature>
<keyword evidence="2 5" id="KW-0812">Transmembrane</keyword>
<evidence type="ECO:0000256" key="3">
    <source>
        <dbReference type="ARBA" id="ARBA00022989"/>
    </source>
</evidence>
<evidence type="ECO:0000256" key="5">
    <source>
        <dbReference type="SAM" id="Phobius"/>
    </source>
</evidence>
<feature type="transmembrane region" description="Helical" evidence="5">
    <location>
        <begin position="136"/>
        <end position="154"/>
    </location>
</feature>
<keyword evidence="8" id="KW-1185">Reference proteome</keyword>
<sequence>MARGSLVPETAAHAATTVARATGHRAQVDVTSDGAALAALGRTPLLLRVTAFSMFVFPSSMVIKDIGAAGTVPMILSCLLFVFWLASWIWRLHDPVRVRHPGRMAGVFFVLGIIVSYTALYGGWTGDATVTGLAAADRWLILAFASLGLILVAAESVKTMADAMQLLRWLLAGAFFCGVVGLIQFTLRVNPMEWVQLAMPGFTYNGGDTPFQARGNLVRVAGSTFHSIEFGVVSAMLLPLSIWRALYDQRGQRWFHWLQTALLVFAVAATVSRSGTLASVVAIAVLLPFLPRIARQRTIAALPFVIIALFVAVPGFVGTITDALGADTSDPSIATRVNNYPRVARMIDAKPWFGVGPGNYTVQNAQEILDNQYLNTIVSMGIVGLICVFIYLVLPGVAALHSARHAAFPALRCLAGASAAGLAVAAVCSVTFDSLSFPTFALSYPLLVGLSGAIWIMVKNEGSSPAPATTTPQTTRMD</sequence>
<dbReference type="PANTHER" id="PTHR37422:SF13">
    <property type="entry name" value="LIPOPOLYSACCHARIDE BIOSYNTHESIS PROTEIN PA4999-RELATED"/>
    <property type="match status" value="1"/>
</dbReference>
<dbReference type="Proteomes" id="UP001549257">
    <property type="component" value="Unassembled WGS sequence"/>
</dbReference>
<name>A0ABV2QSD0_9MICO</name>
<dbReference type="InterPro" id="IPR007016">
    <property type="entry name" value="O-antigen_ligase-rel_domated"/>
</dbReference>
<dbReference type="PANTHER" id="PTHR37422">
    <property type="entry name" value="TEICHURONIC ACID BIOSYNTHESIS PROTEIN TUAE"/>
    <property type="match status" value="1"/>
</dbReference>
<feature type="transmembrane region" description="Helical" evidence="5">
    <location>
        <begin position="413"/>
        <end position="432"/>
    </location>
</feature>
<proteinExistence type="predicted"/>
<feature type="transmembrane region" description="Helical" evidence="5">
    <location>
        <begin position="254"/>
        <end position="271"/>
    </location>
</feature>
<evidence type="ECO:0000313" key="7">
    <source>
        <dbReference type="EMBL" id="MET4583979.1"/>
    </source>
</evidence>
<comment type="subcellular location">
    <subcellularLocation>
        <location evidence="1">Membrane</location>
        <topology evidence="1">Multi-pass membrane protein</topology>
    </subcellularLocation>
</comment>
<evidence type="ECO:0000256" key="1">
    <source>
        <dbReference type="ARBA" id="ARBA00004141"/>
    </source>
</evidence>
<gene>
    <name evidence="7" type="ORF">ABIE21_003510</name>
</gene>
<dbReference type="InterPro" id="IPR051533">
    <property type="entry name" value="WaaL-like"/>
</dbReference>
<evidence type="ECO:0000313" key="8">
    <source>
        <dbReference type="Proteomes" id="UP001549257"/>
    </source>
</evidence>
<protein>
    <submittedName>
        <fullName evidence="7">O-antigen ligase</fullName>
    </submittedName>
</protein>
<evidence type="ECO:0000256" key="4">
    <source>
        <dbReference type="ARBA" id="ARBA00023136"/>
    </source>
</evidence>
<dbReference type="EMBL" id="JBEPSJ010000005">
    <property type="protein sequence ID" value="MET4583979.1"/>
    <property type="molecule type" value="Genomic_DNA"/>
</dbReference>